<dbReference type="PANTHER" id="PTHR46082">
    <property type="entry name" value="ATP/GTP-BINDING PROTEIN-RELATED"/>
    <property type="match status" value="1"/>
</dbReference>
<name>A0A919VBD9_9ACTN</name>
<proteinExistence type="predicted"/>
<dbReference type="Proteomes" id="UP000606172">
    <property type="component" value="Unassembled WGS sequence"/>
</dbReference>
<dbReference type="SUPFAM" id="SSF48452">
    <property type="entry name" value="TPR-like"/>
    <property type="match status" value="1"/>
</dbReference>
<organism evidence="1 2">
    <name type="scientific">Sinosporangium siamense</name>
    <dbReference type="NCBI Taxonomy" id="1367973"/>
    <lineage>
        <taxon>Bacteria</taxon>
        <taxon>Bacillati</taxon>
        <taxon>Actinomycetota</taxon>
        <taxon>Actinomycetes</taxon>
        <taxon>Streptosporangiales</taxon>
        <taxon>Streptosporangiaceae</taxon>
        <taxon>Sinosporangium</taxon>
    </lineage>
</organism>
<dbReference type="EMBL" id="BOOW01000013">
    <property type="protein sequence ID" value="GII92014.1"/>
    <property type="molecule type" value="Genomic_DNA"/>
</dbReference>
<dbReference type="InterPro" id="IPR011990">
    <property type="entry name" value="TPR-like_helical_dom_sf"/>
</dbReference>
<dbReference type="RefSeq" id="WP_204024478.1">
    <property type="nucleotide sequence ID" value="NZ_BOOW01000013.1"/>
</dbReference>
<sequence>MVTRTGGAGSGIIISFLSYGGGAGQTAAVANIAWILAAAGQKVLVVDSRAEAPALHRYFAPFGRPLVIRDRPADRGDPLSATVRLDCDPPSPEGRVDYLGPALPEPAPGIRGESPRFDWAVWSRRLPELRRRLMAAGYDYVLVDGPAGGGDAAVATAAQLSDSVVLCLSMTPGVILGSGALARRMLSRRFEVRILPVPMGVDDRDPQGLRRARLLARERFAAITTGGPAVLGQIEVPYLPEFSHDEKLAVLVGGSQAAPLVRAYELMTRAITDDRVRTANSPSDVLRERYIRALDHAFPTLPRAVSIVYAPRDRVWADWCRGLLGEHGVPTEMVSVMPARTLPAVEGGRHLLLISPGRLIGLNRTHVDEPPGAQPGGGAQVSRTFAVLIDDTEPPEWAASIDRIDLREVKEEQAEELLRKRLGLTPFQEFGPSQGTRFPGGVRRGGTAEVGAARLPFPPRYAGFVGRDGFLEEMRDNLAPTTLAQGPYYLRGAEGVGKSQLVLEYVYRFASDYDIIWWIPGGSRNDIRKGLADLAVTLQIPSRGDGAKAMLKALDVEPARWLLVYDNVGDIAHLDGLLPSSRAGHVIVTLTSTDPESPGEQVPPFEREESVALLRRVVPALDPAGAATVARAVHDVPLAVELAGAWIGEDARWRRYRNIGEGEAAALAVTRFREELAREDGASSRDDSSDIRAIVRMALNVLKFRRLSAGVIWMLQLITFLNPAHISLRLLRSWPVLDELARFGEGLDDPLMIDAVLAKAECYGLIEVRWGKDPAVHTNALIQRLIREEMTEEETRVRQAQALRVLAAHAYPRFDPTDDAHKAVFEELWNHLRPSGALTSTDTRVCDWILNQLRYLYNTSRGSRLEAGREIGAEAMAVWTRHAETRELVPDLQVLMANLQRALNRWDEAHALDLGALETLRSRHGLRSARTLAANRGYAADLRALGRFDMAAAEELSILLVSRYLFGDDHEQTLAAANNCALSAYLAGNVHEALDLEQQTYARRVRLWGADSYWARWSGCNVGVYLRELGRYEDAEEWLRSVRENVGGIGGATLDVARLRLDRSLAATYRRLGRKLGDPAKLDQARTLHSATLEGHRALFGADYSSTLACTAGYAWTLHAVGAHTAAVEYGTLAYEGLSRTANPFAMVAAANLAVFRRAVGDKAAARDLGGEALEHLAERLGDLHPYTLAATVNHAGTLAVLGDHTGALRLDRGAWEGYVARFGRDSPYAAIAMANYADSRRLSLGEPGAGRHVRSDIDIEVLWF</sequence>
<accession>A0A919VBD9</accession>
<dbReference type="AlphaFoldDB" id="A0A919VBD9"/>
<dbReference type="InterPro" id="IPR053137">
    <property type="entry name" value="NLR-like"/>
</dbReference>
<dbReference type="Gene3D" id="1.25.40.10">
    <property type="entry name" value="Tetratricopeptide repeat domain"/>
    <property type="match status" value="2"/>
</dbReference>
<dbReference type="Gene3D" id="3.40.50.300">
    <property type="entry name" value="P-loop containing nucleotide triphosphate hydrolases"/>
    <property type="match status" value="2"/>
</dbReference>
<dbReference type="SUPFAM" id="SSF52540">
    <property type="entry name" value="P-loop containing nucleoside triphosphate hydrolases"/>
    <property type="match status" value="2"/>
</dbReference>
<protein>
    <submittedName>
        <fullName evidence="1">NTPase</fullName>
    </submittedName>
</protein>
<comment type="caution">
    <text evidence="1">The sequence shown here is derived from an EMBL/GenBank/DDBJ whole genome shotgun (WGS) entry which is preliminary data.</text>
</comment>
<reference evidence="1" key="1">
    <citation type="submission" date="2021-01" db="EMBL/GenBank/DDBJ databases">
        <title>Whole genome shotgun sequence of Sinosporangium siamense NBRC 109515.</title>
        <authorList>
            <person name="Komaki H."/>
            <person name="Tamura T."/>
        </authorList>
    </citation>
    <scope>NUCLEOTIDE SEQUENCE</scope>
    <source>
        <strain evidence="1">NBRC 109515</strain>
    </source>
</reference>
<dbReference type="InterPro" id="IPR027417">
    <property type="entry name" value="P-loop_NTPase"/>
</dbReference>
<evidence type="ECO:0000313" key="2">
    <source>
        <dbReference type="Proteomes" id="UP000606172"/>
    </source>
</evidence>
<evidence type="ECO:0000313" key="1">
    <source>
        <dbReference type="EMBL" id="GII92014.1"/>
    </source>
</evidence>
<gene>
    <name evidence="1" type="ORF">Ssi02_22450</name>
</gene>
<keyword evidence="2" id="KW-1185">Reference proteome</keyword>
<dbReference type="NCBIfam" id="NF040586">
    <property type="entry name" value="FxSxx_TPR"/>
    <property type="match status" value="1"/>
</dbReference>
<dbReference type="PANTHER" id="PTHR46082:SF6">
    <property type="entry name" value="AAA+ ATPASE DOMAIN-CONTAINING PROTEIN-RELATED"/>
    <property type="match status" value="1"/>
</dbReference>